<evidence type="ECO:0000313" key="4">
    <source>
        <dbReference type="Proteomes" id="UP000238634"/>
    </source>
</evidence>
<proteinExistence type="predicted"/>
<accession>A0A2T1D5C4</accession>
<dbReference type="OrthoDB" id="423147at2"/>
<comment type="caution">
    <text evidence="3">The sequence shown here is derived from an EMBL/GenBank/DDBJ whole genome shotgun (WGS) entry which is preliminary data.</text>
</comment>
<keyword evidence="2" id="KW-0732">Signal</keyword>
<feature type="chain" id="PRO_5015505292" evidence="2">
    <location>
        <begin position="24"/>
        <end position="246"/>
    </location>
</feature>
<sequence>MKFHKLAIGAMLTIATAVGSQSAALSQQQFKNPTHPTLSEIGNSQAFQPSSSSQQQFKNPTHPTLSEIGTSEPTSRSMTQSEVLQPQISQQKLSNGQTFFSHPPRLVRVNASQKQAYALSTYEFTLTVPADAGQPLKAVRIVQARNTETVRFDVSRSRAFAGERFASGVEIPLASVGGTQSAPGEATIVFAQPVQPGSTVTLAFEATNPTYGGVYEFGLTAFPDGENGIGQFLGFGRLNFYSGGEG</sequence>
<organism evidence="3 4">
    <name type="scientific">Phormidesmis priestleyi ULC007</name>
    <dbReference type="NCBI Taxonomy" id="1920490"/>
    <lineage>
        <taxon>Bacteria</taxon>
        <taxon>Bacillati</taxon>
        <taxon>Cyanobacteriota</taxon>
        <taxon>Cyanophyceae</taxon>
        <taxon>Leptolyngbyales</taxon>
        <taxon>Leptolyngbyaceae</taxon>
        <taxon>Phormidesmis</taxon>
    </lineage>
</organism>
<dbReference type="InterPro" id="IPR021256">
    <property type="entry name" value="DUF2808"/>
</dbReference>
<dbReference type="STRING" id="1920490.GCA_001895925_02817"/>
<evidence type="ECO:0000256" key="2">
    <source>
        <dbReference type="SAM" id="SignalP"/>
    </source>
</evidence>
<evidence type="ECO:0000256" key="1">
    <source>
        <dbReference type="SAM" id="MobiDB-lite"/>
    </source>
</evidence>
<name>A0A2T1D5C4_9CYAN</name>
<dbReference type="EMBL" id="PVWG01000055">
    <property type="protein sequence ID" value="PSB15680.1"/>
    <property type="molecule type" value="Genomic_DNA"/>
</dbReference>
<gene>
    <name evidence="3" type="ORF">C7B65_23745</name>
</gene>
<evidence type="ECO:0000313" key="3">
    <source>
        <dbReference type="EMBL" id="PSB15680.1"/>
    </source>
</evidence>
<dbReference type="Pfam" id="PF10989">
    <property type="entry name" value="DUF2808"/>
    <property type="match status" value="1"/>
</dbReference>
<feature type="compositionally biased region" description="Low complexity" evidence="1">
    <location>
        <begin position="44"/>
        <end position="56"/>
    </location>
</feature>
<keyword evidence="4" id="KW-1185">Reference proteome</keyword>
<reference evidence="3 4" key="2">
    <citation type="submission" date="2018-03" db="EMBL/GenBank/DDBJ databases">
        <title>The ancient ancestry and fast evolution of plastids.</title>
        <authorList>
            <person name="Moore K.R."/>
            <person name="Magnabosco C."/>
            <person name="Momper L."/>
            <person name="Gold D.A."/>
            <person name="Bosak T."/>
            <person name="Fournier G.P."/>
        </authorList>
    </citation>
    <scope>NUCLEOTIDE SEQUENCE [LARGE SCALE GENOMIC DNA]</scope>
    <source>
        <strain evidence="3 4">ULC007</strain>
    </source>
</reference>
<dbReference type="RefSeq" id="WP_073074974.1">
    <property type="nucleotide sequence ID" value="NZ_MPPI01000054.1"/>
</dbReference>
<reference evidence="3 4" key="1">
    <citation type="submission" date="2018-02" db="EMBL/GenBank/DDBJ databases">
        <authorList>
            <person name="Cohen D.B."/>
            <person name="Kent A.D."/>
        </authorList>
    </citation>
    <scope>NUCLEOTIDE SEQUENCE [LARGE SCALE GENOMIC DNA]</scope>
    <source>
        <strain evidence="3 4">ULC007</strain>
    </source>
</reference>
<protein>
    <submittedName>
        <fullName evidence="3">DUF2808 domain-containing protein</fullName>
    </submittedName>
</protein>
<dbReference type="Proteomes" id="UP000238634">
    <property type="component" value="Unassembled WGS sequence"/>
</dbReference>
<feature type="region of interest" description="Disordered" evidence="1">
    <location>
        <begin position="40"/>
        <end position="88"/>
    </location>
</feature>
<feature type="signal peptide" evidence="2">
    <location>
        <begin position="1"/>
        <end position="23"/>
    </location>
</feature>
<feature type="compositionally biased region" description="Polar residues" evidence="1">
    <location>
        <begin position="57"/>
        <end position="88"/>
    </location>
</feature>
<dbReference type="AlphaFoldDB" id="A0A2T1D5C4"/>